<evidence type="ECO:0000313" key="8">
    <source>
        <dbReference type="Proteomes" id="UP000199207"/>
    </source>
</evidence>
<feature type="transmembrane region" description="Helical" evidence="6">
    <location>
        <begin position="394"/>
        <end position="415"/>
    </location>
</feature>
<proteinExistence type="predicted"/>
<feature type="transmembrane region" description="Helical" evidence="6">
    <location>
        <begin position="316"/>
        <end position="334"/>
    </location>
</feature>
<evidence type="ECO:0000256" key="3">
    <source>
        <dbReference type="ARBA" id="ARBA00022989"/>
    </source>
</evidence>
<feature type="transmembrane region" description="Helical" evidence="6">
    <location>
        <begin position="287"/>
        <end position="309"/>
    </location>
</feature>
<feature type="compositionally biased region" description="Low complexity" evidence="5">
    <location>
        <begin position="509"/>
        <end position="540"/>
    </location>
</feature>
<dbReference type="Proteomes" id="UP000199207">
    <property type="component" value="Unassembled WGS sequence"/>
</dbReference>
<evidence type="ECO:0000256" key="4">
    <source>
        <dbReference type="ARBA" id="ARBA00023136"/>
    </source>
</evidence>
<comment type="subcellular location">
    <subcellularLocation>
        <location evidence="1">Membrane</location>
        <topology evidence="1">Multi-pass membrane protein</topology>
    </subcellularLocation>
</comment>
<feature type="compositionally biased region" description="Low complexity" evidence="5">
    <location>
        <begin position="446"/>
        <end position="455"/>
    </location>
</feature>
<organism evidence="7 8">
    <name type="scientific">Streptomyces aidingensis</name>
    <dbReference type="NCBI Taxonomy" id="910347"/>
    <lineage>
        <taxon>Bacteria</taxon>
        <taxon>Bacillati</taxon>
        <taxon>Actinomycetota</taxon>
        <taxon>Actinomycetes</taxon>
        <taxon>Kitasatosporales</taxon>
        <taxon>Streptomycetaceae</taxon>
        <taxon>Streptomyces</taxon>
    </lineage>
</organism>
<feature type="compositionally biased region" description="Gly residues" evidence="5">
    <location>
        <begin position="566"/>
        <end position="579"/>
    </location>
</feature>
<feature type="region of interest" description="Disordered" evidence="5">
    <location>
        <begin position="1"/>
        <end position="21"/>
    </location>
</feature>
<feature type="transmembrane region" description="Helical" evidence="6">
    <location>
        <begin position="346"/>
        <end position="364"/>
    </location>
</feature>
<dbReference type="AlphaFoldDB" id="A0A1I1HT16"/>
<feature type="region of interest" description="Disordered" evidence="5">
    <location>
        <begin position="167"/>
        <end position="200"/>
    </location>
</feature>
<evidence type="ECO:0000256" key="2">
    <source>
        <dbReference type="ARBA" id="ARBA00022692"/>
    </source>
</evidence>
<keyword evidence="4 6" id="KW-0472">Membrane</keyword>
<dbReference type="PANTHER" id="PTHR39157:SF1">
    <property type="entry name" value="DOXX FAMILY PROTEIN"/>
    <property type="match status" value="1"/>
</dbReference>
<dbReference type="GO" id="GO:0016020">
    <property type="term" value="C:membrane"/>
    <property type="evidence" value="ECO:0007669"/>
    <property type="project" value="UniProtKB-SubCell"/>
</dbReference>
<keyword evidence="3 6" id="KW-1133">Transmembrane helix</keyword>
<gene>
    <name evidence="7" type="ORF">SAMN05421773_102432</name>
</gene>
<feature type="compositionally biased region" description="Low complexity" evidence="5">
    <location>
        <begin position="10"/>
        <end position="21"/>
    </location>
</feature>
<dbReference type="STRING" id="910347.SAMN05421773_102432"/>
<feature type="compositionally biased region" description="Polar residues" evidence="5">
    <location>
        <begin position="432"/>
        <end position="442"/>
    </location>
</feature>
<evidence type="ECO:0000256" key="6">
    <source>
        <dbReference type="SAM" id="Phobius"/>
    </source>
</evidence>
<dbReference type="InterPro" id="IPR032808">
    <property type="entry name" value="DoxX"/>
</dbReference>
<feature type="region of interest" description="Disordered" evidence="5">
    <location>
        <begin position="418"/>
        <end position="579"/>
    </location>
</feature>
<dbReference type="EMBL" id="FOLM01000002">
    <property type="protein sequence ID" value="SFC24593.1"/>
    <property type="molecule type" value="Genomic_DNA"/>
</dbReference>
<protein>
    <submittedName>
        <fullName evidence="7">Uncharacterized membrane protein YphA, DoxX/SURF4 family</fullName>
    </submittedName>
</protein>
<feature type="compositionally biased region" description="Basic and acidic residues" evidence="5">
    <location>
        <begin position="418"/>
        <end position="428"/>
    </location>
</feature>
<evidence type="ECO:0000313" key="7">
    <source>
        <dbReference type="EMBL" id="SFC24593.1"/>
    </source>
</evidence>
<dbReference type="PANTHER" id="PTHR39157">
    <property type="entry name" value="INTEGRAL MEMBRANE PROTEIN-RELATED"/>
    <property type="match status" value="1"/>
</dbReference>
<keyword evidence="2 6" id="KW-0812">Transmembrane</keyword>
<evidence type="ECO:0000256" key="5">
    <source>
        <dbReference type="SAM" id="MobiDB-lite"/>
    </source>
</evidence>
<dbReference type="Pfam" id="PF07681">
    <property type="entry name" value="DoxX"/>
    <property type="match status" value="1"/>
</dbReference>
<name>A0A1I1HT16_9ACTN</name>
<keyword evidence="8" id="KW-1185">Reference proteome</keyword>
<feature type="compositionally biased region" description="Low complexity" evidence="5">
    <location>
        <begin position="547"/>
        <end position="563"/>
    </location>
</feature>
<evidence type="ECO:0000256" key="1">
    <source>
        <dbReference type="ARBA" id="ARBA00004141"/>
    </source>
</evidence>
<reference evidence="7 8" key="1">
    <citation type="submission" date="2016-10" db="EMBL/GenBank/DDBJ databases">
        <authorList>
            <person name="de Groot N.N."/>
        </authorList>
    </citation>
    <scope>NUCLEOTIDE SEQUENCE [LARGE SCALE GENOMIC DNA]</scope>
    <source>
        <strain evidence="7 8">CGMCC 4.5739</strain>
    </source>
</reference>
<sequence length="579" mass="57930">METRTPRPSPGGRTSAGGSRSGFYDAEAVLNTVKVPCDPAQIIVNHASFRVELGAAGPEPSAVPSPVPVAAPHRVPAAGVPGGGRRAVVLSGRGDTAARLLAAARPPAGPAGHPDAVATQVLPRVTETALLPAVAPQRVATESPVPAAPRRAFGGGTADTVVLPPVRPAGGGPPAHPGRDGHPDTYAPAYEGAENGGGPLVEVGGPGGRPAGARAEAARRFYPDRRINLGIVLLPLRLLLGFLLISAGLGKLTDPVYFDGGERGSMVQWLSGLEPWALAQPLHSWAVAHPVGAGLTVAFTQIIVGALTIAGLWQRLAAVLGALLSVALLMTVSWQAGPAYDTPDIILLAAWSPLVIAGAPVYSLDARLAGEAWRSLGPRAPLTELRRRVLRRGALLATLLIGVIMVLGSVLGGAVRSTEEFETGRDPYGEQPRNSRQGSPLPSRTAGADGASPGDGPDGGAGPAEESSRQAEEETGGGETASPEAEESAAEESASPETGGLPGGEQTVPASPEESAAAGGEASPAESGAGPEETGGETTEPGGGTGSESPPEAGDGTSGSSESDGGDQGSLGRIGGLLG</sequence>
<feature type="transmembrane region" description="Helical" evidence="6">
    <location>
        <begin position="229"/>
        <end position="249"/>
    </location>
</feature>
<accession>A0A1I1HT16</accession>
<dbReference type="OrthoDB" id="3865828at2"/>